<feature type="binding site" evidence="20 22">
    <location>
        <position position="306"/>
    </location>
    <ligand>
        <name>Zn(2+)</name>
        <dbReference type="ChEBI" id="CHEBI:29105"/>
    </ligand>
</feature>
<accession>A0A6P1NYQ6</accession>
<dbReference type="GO" id="GO:0008270">
    <property type="term" value="F:zinc ion binding"/>
    <property type="evidence" value="ECO:0007669"/>
    <property type="project" value="InterPro"/>
</dbReference>
<feature type="binding site" description="axial binding residue" evidence="20">
    <location>
        <position position="913"/>
    </location>
    <ligand>
        <name>methylcob(III)alamin</name>
        <dbReference type="ChEBI" id="CHEBI:28115"/>
    </ligand>
    <ligandPart>
        <name>Co</name>
        <dbReference type="ChEBI" id="CHEBI:27638"/>
    </ligandPart>
</feature>
<dbReference type="EC" id="2.1.1.13" evidence="6 19"/>
<dbReference type="KEGG" id="nib:GU926_08875"/>
<evidence type="ECO:0000259" key="25">
    <source>
        <dbReference type="PROSITE" id="PS50970"/>
    </source>
</evidence>
<evidence type="ECO:0000256" key="4">
    <source>
        <dbReference type="ARBA" id="ARBA00005178"/>
    </source>
</evidence>
<feature type="binding site" evidence="21">
    <location>
        <position position="1014"/>
    </location>
    <ligand>
        <name>methylcob(III)alamin</name>
        <dbReference type="ChEBI" id="CHEBI:28115"/>
    </ligand>
</feature>
<evidence type="ECO:0000256" key="7">
    <source>
        <dbReference type="ARBA" id="ARBA00013998"/>
    </source>
</evidence>
<dbReference type="GO" id="GO:0046653">
    <property type="term" value="P:tetrahydrofolate metabolic process"/>
    <property type="evidence" value="ECO:0007669"/>
    <property type="project" value="TreeGrafter"/>
</dbReference>
<feature type="domain" description="Pterin-binding" evidence="26">
    <location>
        <begin position="352"/>
        <end position="613"/>
    </location>
</feature>
<evidence type="ECO:0000259" key="26">
    <source>
        <dbReference type="PROSITE" id="PS50972"/>
    </source>
</evidence>
<feature type="binding site" evidence="20 22">
    <location>
        <position position="243"/>
    </location>
    <ligand>
        <name>Zn(2+)</name>
        <dbReference type="ChEBI" id="CHEBI:29105"/>
    </ligand>
</feature>
<dbReference type="GO" id="GO:0050667">
    <property type="term" value="P:homocysteine metabolic process"/>
    <property type="evidence" value="ECO:0007669"/>
    <property type="project" value="TreeGrafter"/>
</dbReference>
<evidence type="ECO:0000256" key="12">
    <source>
        <dbReference type="ARBA" id="ARBA00022691"/>
    </source>
</evidence>
<evidence type="ECO:0000256" key="22">
    <source>
        <dbReference type="PROSITE-ProRule" id="PRU00333"/>
    </source>
</evidence>
<feature type="region of interest" description="Disordered" evidence="24">
    <location>
        <begin position="873"/>
        <end position="895"/>
    </location>
</feature>
<dbReference type="Gene3D" id="1.10.1240.10">
    <property type="entry name" value="Methionine synthase domain"/>
    <property type="match status" value="1"/>
</dbReference>
<evidence type="ECO:0000256" key="9">
    <source>
        <dbReference type="ARBA" id="ARBA00022605"/>
    </source>
</evidence>
<dbReference type="SUPFAM" id="SSF56507">
    <property type="entry name" value="Methionine synthase activation domain-like"/>
    <property type="match status" value="1"/>
</dbReference>
<evidence type="ECO:0000256" key="5">
    <source>
        <dbReference type="ARBA" id="ARBA00010398"/>
    </source>
</evidence>
<evidence type="ECO:0000313" key="30">
    <source>
        <dbReference type="EMBL" id="QHL87544.1"/>
    </source>
</evidence>
<dbReference type="UniPathway" id="UPA00051">
    <property type="reaction ID" value="UER00081"/>
</dbReference>
<keyword evidence="14" id="KW-0677">Repeat</keyword>
<comment type="catalytic activity">
    <reaction evidence="1">
        <text>(6S)-5-methyl-5,6,7,8-tetrahydrofolate + L-homocysteine = (6S)-5,6,7,8-tetrahydrofolate + L-methionine</text>
        <dbReference type="Rhea" id="RHEA:11172"/>
        <dbReference type="ChEBI" id="CHEBI:18608"/>
        <dbReference type="ChEBI" id="CHEBI:57453"/>
        <dbReference type="ChEBI" id="CHEBI:57844"/>
        <dbReference type="ChEBI" id="CHEBI:58199"/>
        <dbReference type="EC" id="2.1.1.13"/>
    </reaction>
</comment>
<dbReference type="InterPro" id="IPR011822">
    <property type="entry name" value="MetH"/>
</dbReference>
<comment type="function">
    <text evidence="18">Catalyzes the transfer of a methyl group from methyl-cobalamin to homocysteine, yielding enzyme-bound cob(I)alamin and methionine. Subsequently, remethylates the cofactor using methyltetrahydrofolate.</text>
</comment>
<dbReference type="Pfam" id="PF02310">
    <property type="entry name" value="B12-binding"/>
    <property type="match status" value="1"/>
</dbReference>
<feature type="binding site" evidence="21">
    <location>
        <position position="958"/>
    </location>
    <ligand>
        <name>methylcob(III)alamin</name>
        <dbReference type="ChEBI" id="CHEBI:28115"/>
    </ligand>
</feature>
<evidence type="ECO:0000256" key="24">
    <source>
        <dbReference type="SAM" id="MobiDB-lite"/>
    </source>
</evidence>
<keyword evidence="8 23" id="KW-0489">Methyltransferase</keyword>
<keyword evidence="9" id="KW-0028">Amino-acid biosynthesis</keyword>
<keyword evidence="15 20" id="KW-0862">Zinc</keyword>
<dbReference type="Pfam" id="PF02965">
    <property type="entry name" value="Met_synt_B12"/>
    <property type="match status" value="1"/>
</dbReference>
<dbReference type="NCBIfam" id="TIGR02082">
    <property type="entry name" value="metH"/>
    <property type="match status" value="1"/>
</dbReference>
<feature type="binding site" evidence="21">
    <location>
        <position position="1101"/>
    </location>
    <ligand>
        <name>S-adenosyl-L-methionine</name>
        <dbReference type="ChEBI" id="CHEBI:59789"/>
    </ligand>
</feature>
<dbReference type="GO" id="GO:0008705">
    <property type="term" value="F:methionine synthase activity"/>
    <property type="evidence" value="ECO:0007669"/>
    <property type="project" value="UniProtKB-UniRule"/>
</dbReference>
<dbReference type="SMART" id="SM01018">
    <property type="entry name" value="B12-binding_2"/>
    <property type="match status" value="1"/>
</dbReference>
<feature type="compositionally biased region" description="Polar residues" evidence="24">
    <location>
        <begin position="873"/>
        <end position="883"/>
    </location>
</feature>
<evidence type="ECO:0000256" key="11">
    <source>
        <dbReference type="ARBA" id="ARBA00022679"/>
    </source>
</evidence>
<dbReference type="PANTHER" id="PTHR45833:SF1">
    <property type="entry name" value="METHIONINE SYNTHASE"/>
    <property type="match status" value="1"/>
</dbReference>
<evidence type="ECO:0000256" key="2">
    <source>
        <dbReference type="ARBA" id="ARBA00001947"/>
    </source>
</evidence>
<dbReference type="CDD" id="cd00740">
    <property type="entry name" value="MeTr"/>
    <property type="match status" value="1"/>
</dbReference>
<dbReference type="InterPro" id="IPR036594">
    <property type="entry name" value="Meth_synthase_dom"/>
</dbReference>
<comment type="similarity">
    <text evidence="5">Belongs to the vitamin-B12 dependent methionine synthase family.</text>
</comment>
<keyword evidence="11 23" id="KW-0808">Transferase</keyword>
<feature type="domain" description="Hcy-binding" evidence="25">
    <location>
        <begin position="1"/>
        <end position="321"/>
    </location>
</feature>
<keyword evidence="13 20" id="KW-0479">Metal-binding</keyword>
<dbReference type="InterPro" id="IPR004223">
    <property type="entry name" value="VitB12-dep_Met_synth_activ_dom"/>
</dbReference>
<dbReference type="InterPro" id="IPR011335">
    <property type="entry name" value="Restrct_endonuc-II-like"/>
</dbReference>
<dbReference type="FunFam" id="3.20.20.330:FF:000001">
    <property type="entry name" value="Methionine synthase"/>
    <property type="match status" value="1"/>
</dbReference>
<feature type="binding site" evidence="20 22">
    <location>
        <position position="307"/>
    </location>
    <ligand>
        <name>Zn(2+)</name>
        <dbReference type="ChEBI" id="CHEBI:29105"/>
    </ligand>
</feature>
<protein>
    <recommendedName>
        <fullName evidence="7 19">Methionine synthase</fullName>
        <ecNumber evidence="6 19">2.1.1.13</ecNumber>
    </recommendedName>
</protein>
<evidence type="ECO:0000313" key="31">
    <source>
        <dbReference type="Proteomes" id="UP000464214"/>
    </source>
</evidence>
<dbReference type="InterPro" id="IPR036589">
    <property type="entry name" value="HCY_dom_sf"/>
</dbReference>
<keyword evidence="12 21" id="KW-0949">S-adenosyl-L-methionine</keyword>
<evidence type="ECO:0000259" key="27">
    <source>
        <dbReference type="PROSITE" id="PS50974"/>
    </source>
</evidence>
<dbReference type="Gene3D" id="3.40.960.10">
    <property type="entry name" value="VSR Endonuclease"/>
    <property type="match status" value="1"/>
</dbReference>
<evidence type="ECO:0000256" key="13">
    <source>
        <dbReference type="ARBA" id="ARBA00022723"/>
    </source>
</evidence>
<dbReference type="SUPFAM" id="SSF82282">
    <property type="entry name" value="Homocysteine S-methyltransferase"/>
    <property type="match status" value="1"/>
</dbReference>
<dbReference type="SUPFAM" id="SSF51717">
    <property type="entry name" value="Dihydropteroate synthetase-like"/>
    <property type="match status" value="1"/>
</dbReference>
<feature type="binding site" evidence="21">
    <location>
        <position position="687"/>
    </location>
    <ligand>
        <name>methylcob(III)alamin</name>
        <dbReference type="ChEBI" id="CHEBI:28115"/>
    </ligand>
</feature>
<dbReference type="Gene3D" id="1.10.288.10">
    <property type="entry name" value="Cobalamin-dependent Methionine Synthase, domain 2"/>
    <property type="match status" value="1"/>
</dbReference>
<gene>
    <name evidence="30" type="primary">metH</name>
    <name evidence="30" type="ORF">GU926_08875</name>
</gene>
<feature type="binding site" evidence="21">
    <location>
        <position position="962"/>
    </location>
    <ligand>
        <name>methylcob(III)alamin</name>
        <dbReference type="ChEBI" id="CHEBI:28115"/>
    </ligand>
</feature>
<dbReference type="Gene3D" id="3.40.50.280">
    <property type="entry name" value="Cobalamin-binding domain"/>
    <property type="match status" value="1"/>
</dbReference>
<evidence type="ECO:0000256" key="17">
    <source>
        <dbReference type="ARBA" id="ARBA00023285"/>
    </source>
</evidence>
<dbReference type="SUPFAM" id="SSF47644">
    <property type="entry name" value="Methionine synthase domain"/>
    <property type="match status" value="1"/>
</dbReference>
<evidence type="ECO:0000256" key="8">
    <source>
        <dbReference type="ARBA" id="ARBA00022603"/>
    </source>
</evidence>
<comment type="cofactor">
    <cofactor evidence="2 22">
        <name>Zn(2+)</name>
        <dbReference type="ChEBI" id="CHEBI:29105"/>
    </cofactor>
</comment>
<dbReference type="PROSITE" id="PS51337">
    <property type="entry name" value="B12_BINDING_NTER"/>
    <property type="match status" value="1"/>
</dbReference>
<dbReference type="Pfam" id="PF04480">
    <property type="entry name" value="DUF559"/>
    <property type="match status" value="1"/>
</dbReference>
<dbReference type="PIRSF" id="PIRSF000381">
    <property type="entry name" value="MetH"/>
    <property type="match status" value="1"/>
</dbReference>
<dbReference type="InterPro" id="IPR003726">
    <property type="entry name" value="HCY_dom"/>
</dbReference>
<dbReference type="PROSITE" id="PS51332">
    <property type="entry name" value="B12_BINDING"/>
    <property type="match status" value="1"/>
</dbReference>
<dbReference type="PROSITE" id="PS50972">
    <property type="entry name" value="PTERIN_BINDING"/>
    <property type="match status" value="1"/>
</dbReference>
<dbReference type="InterPro" id="IPR007569">
    <property type="entry name" value="DUF559"/>
</dbReference>
<dbReference type="Pfam" id="PF00809">
    <property type="entry name" value="Pterin_bind"/>
    <property type="match status" value="1"/>
</dbReference>
<dbReference type="RefSeq" id="WP_160691052.1">
    <property type="nucleotide sequence ID" value="NZ_CP047897.1"/>
</dbReference>
<feature type="binding site" evidence="21">
    <location>
        <position position="1291"/>
    </location>
    <ligand>
        <name>S-adenosyl-L-methionine</name>
        <dbReference type="ChEBI" id="CHEBI:59789"/>
    </ligand>
</feature>
<dbReference type="EMBL" id="CP047897">
    <property type="protein sequence ID" value="QHL87544.1"/>
    <property type="molecule type" value="Genomic_DNA"/>
</dbReference>
<evidence type="ECO:0000256" key="3">
    <source>
        <dbReference type="ARBA" id="ARBA00001956"/>
    </source>
</evidence>
<evidence type="ECO:0000259" key="29">
    <source>
        <dbReference type="PROSITE" id="PS51337"/>
    </source>
</evidence>
<evidence type="ECO:0000256" key="21">
    <source>
        <dbReference type="PIRSR" id="PIRSR000381-2"/>
    </source>
</evidence>
<dbReference type="InterPro" id="IPR000489">
    <property type="entry name" value="Pterin-binding_dom"/>
</dbReference>
<comment type="pathway">
    <text evidence="4">Amino-acid biosynthesis; L-methionine biosynthesis via de novo pathway; L-methionine from L-homocysteine (MetH route): step 1/1.</text>
</comment>
<dbReference type="InterPro" id="IPR050554">
    <property type="entry name" value="Met_Synthase/Corrinoid"/>
</dbReference>
<organism evidence="30 31">
    <name type="scientific">Nibribacter ruber</name>
    <dbReference type="NCBI Taxonomy" id="2698458"/>
    <lineage>
        <taxon>Bacteria</taxon>
        <taxon>Pseudomonadati</taxon>
        <taxon>Bacteroidota</taxon>
        <taxon>Cytophagia</taxon>
        <taxon>Cytophagales</taxon>
        <taxon>Hymenobacteraceae</taxon>
        <taxon>Nibribacter</taxon>
    </lineage>
</organism>
<dbReference type="InterPro" id="IPR011005">
    <property type="entry name" value="Dihydropteroate_synth-like_sf"/>
</dbReference>
<feature type="domain" description="B12-binding N-terminal" evidence="29">
    <location>
        <begin position="643"/>
        <end position="737"/>
    </location>
</feature>
<dbReference type="Proteomes" id="UP000464214">
    <property type="component" value="Chromosome"/>
</dbReference>
<evidence type="ECO:0000259" key="28">
    <source>
        <dbReference type="PROSITE" id="PS51332"/>
    </source>
</evidence>
<feature type="binding site" evidence="21">
    <location>
        <begin position="910"/>
        <end position="914"/>
    </location>
    <ligand>
        <name>methylcob(III)alamin</name>
        <dbReference type="ChEBI" id="CHEBI:28115"/>
    </ligand>
</feature>
<dbReference type="CDD" id="cd02069">
    <property type="entry name" value="methionine_synthase_B12_BD"/>
    <property type="match status" value="1"/>
</dbReference>
<proteinExistence type="inferred from homology"/>
<reference evidence="30 31" key="1">
    <citation type="submission" date="2020-01" db="EMBL/GenBank/DDBJ databases">
        <authorList>
            <person name="Kim M."/>
        </authorList>
    </citation>
    <scope>NUCLEOTIDE SEQUENCE [LARGE SCALE GENOMIC DNA]</scope>
    <source>
        <strain evidence="30 31">BT10</strain>
    </source>
</reference>
<feature type="domain" description="B12-binding" evidence="28">
    <location>
        <begin position="900"/>
        <end position="1035"/>
    </location>
</feature>
<evidence type="ECO:0000256" key="15">
    <source>
        <dbReference type="ARBA" id="ARBA00022833"/>
    </source>
</evidence>
<dbReference type="SUPFAM" id="SSF52242">
    <property type="entry name" value="Cobalamin (vitamin B12)-binding domain"/>
    <property type="match status" value="1"/>
</dbReference>
<keyword evidence="16" id="KW-0486">Methionine biosynthesis</keyword>
<dbReference type="FunFam" id="3.40.50.280:FF:000001">
    <property type="entry name" value="Methionine synthase"/>
    <property type="match status" value="1"/>
</dbReference>
<evidence type="ECO:0000256" key="14">
    <source>
        <dbReference type="ARBA" id="ARBA00022737"/>
    </source>
</evidence>
<sequence length="1381" mass="154051">MTRIEEEVQKRILVLDGAMGTMIQRYNLQEEDYRGERFKDHPTDVKGNNDLLSLTQPHIIKEIHSQYFEAGADIAETNTFSGTSIAMADYQMEDLVYELNFESARVAREAADEWTAKTPDKPRFVAGAMGPTNRTASLSPDVNNPGYRAITFDDLVEAYTEQIRGLVDGGVDVLLVETIFDTLNAKAALFAIDQYSQQTGKRLPIMVSGTITDASGRTLSGQTVEAFLYSVSHMPLLSVGFNCALGAKQLRPHLQSLDKASKFRISAYPNAGLPNAFGAYDETPEQMGEHIRDYLENNFVNIVGGCCGTTPPHIKVIAQIAQEFSPRPLPELPAVPTYSGLEPLTVFEGSNFVNIGERTNITGSKQFKRLIVNGQYEEALAIARGQVENGAQIIDVNMDEGLLDSEAAMTTFLNLIASEPDIARVPIMIDSSKWSVIEAGLKCVQGKAIVNSISLKEGEAQFKEIARKVRSYGAAVVVMAFDEEGQADNYERRIQICQRAYNILTKEVGFPPQDIIFDPNILTVATGMEEHNNYAVDFINATRWIKENLPGCKVSGGVSNISFSFRGNDPVREAMHSVFLYHAIKAGLDMGIVNAGMLEVYEQIPKDLLERVEDVILNRRPDATERLVDFAETVKNKGKEIVRDEAWRSEPVQKRLTHALVKGLVEYIDQDVEEARHLFQKPLEVIEGPLMDGMNVVGDLFQEGKMFLPQVVKSARVMKKAVAYLLPFIEEEKARVAALEPHPQPLGSLLGEHVFRADPKKWEALLNFSRDGRKNPTVAEDILWPELRGKKLEGHKFRRQHPIHEFIADFVCIRKMLVIEVDGEYHTKQQEYDALRSEVLNSLGYRVLRFTNEEILQETPLVLEKIKQTLQLEPLSPQNTPADTPSPRGRGQGSGASRFAGKILLATVKGDVHDIGKNIVGVVLACNNYEVIDLGVMTPIDKILETARQENVDVIGLSGLITPSLDEMVSVAREMERQNFNVPLLIGGATTSRAHTAVKIAPAYKGTVVHVLDASRSVPVVGSLLSPDNREKFAQDMKAEYDEMREGYLSRQKEKKYLTLPQARANKLPIDWKAEDIYQPAKTGVTVFKGFPLEELVPYIDWTPFFQTWELHGRFPKLLEDPLIGSEATKLFADAQALLKRIVDEKLLIANGIVGLFPANSIGEDDIEVYGHEQRTEVLTTFRSLRQQGQKGPGVPNLALADFVAPKETALPDYVGGFAVTTGHGLEELLQEFAADHDDYHSIMAKALADRLAEAFAEKLHEIVRKELWAYEPEESLTNEELIKEKYQGIRPAPGYPACPDHTEKTTLFQLLDVEKHTGITLTESLAMYPTAAVSGLYFAHKQSRYFGLGKIEKDQVTDYAQRKGMTVEETERWLSPNLNY</sequence>
<evidence type="ECO:0000256" key="20">
    <source>
        <dbReference type="PIRSR" id="PIRSR000381-1"/>
    </source>
</evidence>
<keyword evidence="10 20" id="KW-0846">Cobalamin</keyword>
<dbReference type="GO" id="GO:0032259">
    <property type="term" value="P:methylation"/>
    <property type="evidence" value="ECO:0007669"/>
    <property type="project" value="UniProtKB-KW"/>
</dbReference>
<dbReference type="Gene3D" id="3.20.20.330">
    <property type="entry name" value="Homocysteine-binding-like domain"/>
    <property type="match status" value="1"/>
</dbReference>
<dbReference type="FunFam" id="3.20.20.20:FF:000002">
    <property type="entry name" value="Methionine synthase"/>
    <property type="match status" value="1"/>
</dbReference>
<evidence type="ECO:0000256" key="10">
    <source>
        <dbReference type="ARBA" id="ARBA00022628"/>
    </source>
</evidence>
<feature type="binding site" evidence="21">
    <location>
        <begin position="1346"/>
        <end position="1347"/>
    </location>
    <ligand>
        <name>S-adenosyl-L-methionine</name>
        <dbReference type="ChEBI" id="CHEBI:59789"/>
    </ligand>
</feature>
<dbReference type="Gene3D" id="3.10.196.10">
    <property type="entry name" value="Vitamin B12-dependent methionine synthase, activation domain"/>
    <property type="match status" value="1"/>
</dbReference>
<dbReference type="PROSITE" id="PS50970">
    <property type="entry name" value="HCY"/>
    <property type="match status" value="1"/>
</dbReference>
<dbReference type="Pfam" id="PF02607">
    <property type="entry name" value="B12-binding_2"/>
    <property type="match status" value="1"/>
</dbReference>
<dbReference type="InterPro" id="IPR037010">
    <property type="entry name" value="VitB12-dep_Met_synth_activ_sf"/>
</dbReference>
<dbReference type="SUPFAM" id="SSF52980">
    <property type="entry name" value="Restriction endonuclease-like"/>
    <property type="match status" value="1"/>
</dbReference>
<evidence type="ECO:0000256" key="16">
    <source>
        <dbReference type="ARBA" id="ARBA00023167"/>
    </source>
</evidence>
<keyword evidence="31" id="KW-1185">Reference proteome</keyword>
<evidence type="ECO:0000256" key="23">
    <source>
        <dbReference type="PROSITE-ProRule" id="PRU00346"/>
    </source>
</evidence>
<dbReference type="FunFam" id="1.10.1240.10:FF:000001">
    <property type="entry name" value="Methionine synthase"/>
    <property type="match status" value="1"/>
</dbReference>
<dbReference type="PROSITE" id="PS50974">
    <property type="entry name" value="ADOMET_ACTIVATION"/>
    <property type="match status" value="1"/>
</dbReference>
<evidence type="ECO:0000256" key="6">
    <source>
        <dbReference type="ARBA" id="ARBA00012032"/>
    </source>
</evidence>
<evidence type="ECO:0000256" key="1">
    <source>
        <dbReference type="ARBA" id="ARBA00001700"/>
    </source>
</evidence>
<dbReference type="Gene3D" id="3.20.20.20">
    <property type="entry name" value="Dihydropteroate synthase-like"/>
    <property type="match status" value="1"/>
</dbReference>
<dbReference type="InterPro" id="IPR047216">
    <property type="entry name" value="Endonuclease_DUF559_bact"/>
</dbReference>
<dbReference type="InterPro" id="IPR006158">
    <property type="entry name" value="Cobalamin-bd"/>
</dbReference>
<feature type="domain" description="AdoMet activation" evidence="27">
    <location>
        <begin position="1051"/>
        <end position="1381"/>
    </location>
</feature>
<keyword evidence="17" id="KW-0170">Cobalt</keyword>
<evidence type="ECO:0000256" key="19">
    <source>
        <dbReference type="NCBIfam" id="TIGR02082"/>
    </source>
</evidence>
<name>A0A6P1NYQ6_9BACT</name>
<dbReference type="CDD" id="cd01038">
    <property type="entry name" value="Endonuclease_DUF559"/>
    <property type="match status" value="1"/>
</dbReference>
<dbReference type="PANTHER" id="PTHR45833">
    <property type="entry name" value="METHIONINE SYNTHASE"/>
    <property type="match status" value="1"/>
</dbReference>
<dbReference type="GO" id="GO:0005829">
    <property type="term" value="C:cytosol"/>
    <property type="evidence" value="ECO:0007669"/>
    <property type="project" value="TreeGrafter"/>
</dbReference>
<dbReference type="Pfam" id="PF02574">
    <property type="entry name" value="S-methyl_trans"/>
    <property type="match status" value="1"/>
</dbReference>
<dbReference type="GO" id="GO:0031419">
    <property type="term" value="F:cobalamin binding"/>
    <property type="evidence" value="ECO:0007669"/>
    <property type="project" value="UniProtKB-KW"/>
</dbReference>
<dbReference type="InterPro" id="IPR003759">
    <property type="entry name" value="Cbl-bd_cap"/>
</dbReference>
<dbReference type="InterPro" id="IPR036724">
    <property type="entry name" value="Cobalamin-bd_sf"/>
</dbReference>
<comment type="cofactor">
    <cofactor evidence="3 20">
        <name>methylcob(III)alamin</name>
        <dbReference type="ChEBI" id="CHEBI:28115"/>
    </cofactor>
</comment>
<evidence type="ECO:0000256" key="18">
    <source>
        <dbReference type="ARBA" id="ARBA00025552"/>
    </source>
</evidence>
<dbReference type="InterPro" id="IPR033706">
    <property type="entry name" value="Met_synthase_B12-bd"/>
</dbReference>